<dbReference type="PANTHER" id="PTHR12932:SF9">
    <property type="entry name" value="TUBULIN POLYMERIZATION-PROMOTING PROTEIN HOMOLOG"/>
    <property type="match status" value="1"/>
</dbReference>
<sequence>MPLLGCNRASDTSTAEKPPRRSRFSLFSRKNKAALKDSGVTEPTAEVPPLQEAPAADPSALNPEDLACLASTAAPSEASEVPAEAPAAAAARAIAERAAALAEAALDAKAHRSACLSLADLGTAVAALVQDPAATCRASPTALERVACLMADGAALATSCAAPGWLLAAATPEGGACEAMAALHAGVLASLKDSGLDRLALLRLPQADYPTGASAARALHRRLRQLGGGSLREGLAVVATSEQEQRSLAAALSSVEPEAVRADAEHILEAGLAPPDTASAASAAAAGDAAVAAHRAALERVFAAYATYGAREAAVVELDSFRCAKLCREAGLLAPGGGLTAQELDVLFAKAKDRAARKLTFAAFLRLLALAASKKGAPLAEVAAAVAGLHGPTATGATEPEYVRFHDDCTTYTGMHARGGMSVVDDKIELSKMVDRDAAEKASRRASLAKTPIALSRTTSGAATPRDGGCATPRGAAAAAFSRPGVPRLALPAEGSGQTTPRLSGEPWPTPPQVRPLTSRQQGAEDAAALRRVFEAFSIWGKSAAQAASGGEPCLDSAQLQKLCRDAELLNRQLTATRLDLLFASAAGKGGRRLSYPAFAALLPRLAEARCCTEAEVVRRIAGCQGPSRTATTTPEAVRLADRANFTGVAARGGPSTVDDRVTLANLTDRSGRK</sequence>
<dbReference type="Proteomes" id="UP000239899">
    <property type="component" value="Unassembled WGS sequence"/>
</dbReference>
<proteinExistence type="inferred from homology"/>
<reference evidence="3 4" key="1">
    <citation type="journal article" date="2018" name="Plant J.">
        <title>Genome sequences of Chlorella sorokiniana UTEX 1602 and Micractinium conductrix SAG 241.80: implications to maltose excretion by a green alga.</title>
        <authorList>
            <person name="Arriola M.B."/>
            <person name="Velmurugan N."/>
            <person name="Zhang Y."/>
            <person name="Plunkett M.H."/>
            <person name="Hondzo H."/>
            <person name="Barney B.M."/>
        </authorList>
    </citation>
    <scope>NUCLEOTIDE SEQUENCE [LARGE SCALE GENOMIC DNA]</scope>
    <source>
        <strain evidence="4">UTEX 1602</strain>
    </source>
</reference>
<evidence type="ECO:0000313" key="4">
    <source>
        <dbReference type="Proteomes" id="UP000239899"/>
    </source>
</evidence>
<dbReference type="GO" id="GO:0005874">
    <property type="term" value="C:microtubule"/>
    <property type="evidence" value="ECO:0007669"/>
    <property type="project" value="TreeGrafter"/>
</dbReference>
<protein>
    <submittedName>
        <fullName evidence="3">P25-alpha domain-containing</fullName>
    </submittedName>
</protein>
<evidence type="ECO:0000256" key="1">
    <source>
        <dbReference type="ARBA" id="ARBA00010994"/>
    </source>
</evidence>
<dbReference type="Gene3D" id="1.10.238.10">
    <property type="entry name" value="EF-hand"/>
    <property type="match status" value="2"/>
</dbReference>
<dbReference type="InterPro" id="IPR008907">
    <property type="entry name" value="TPP/p25"/>
</dbReference>
<dbReference type="GO" id="GO:0015631">
    <property type="term" value="F:tubulin binding"/>
    <property type="evidence" value="ECO:0007669"/>
    <property type="project" value="InterPro"/>
</dbReference>
<dbReference type="EMBL" id="LHPG02000008">
    <property type="protein sequence ID" value="PRW56603.1"/>
    <property type="molecule type" value="Genomic_DNA"/>
</dbReference>
<dbReference type="Pfam" id="PF05517">
    <property type="entry name" value="p25-alpha"/>
    <property type="match status" value="2"/>
</dbReference>
<dbReference type="GO" id="GO:0032273">
    <property type="term" value="P:positive regulation of protein polymerization"/>
    <property type="evidence" value="ECO:0007669"/>
    <property type="project" value="TreeGrafter"/>
</dbReference>
<accession>A0A2P6TRC6</accession>
<name>A0A2P6TRC6_CHLSO</name>
<dbReference type="PANTHER" id="PTHR12932">
    <property type="entry name" value="P25 ALPHA-RELATED"/>
    <property type="match status" value="1"/>
</dbReference>
<gene>
    <name evidence="3" type="ORF">C2E21_4420</name>
</gene>
<dbReference type="GO" id="GO:0046785">
    <property type="term" value="P:microtubule polymerization"/>
    <property type="evidence" value="ECO:0007669"/>
    <property type="project" value="InterPro"/>
</dbReference>
<dbReference type="AlphaFoldDB" id="A0A2P6TRC6"/>
<dbReference type="GO" id="GO:0001578">
    <property type="term" value="P:microtubule bundle formation"/>
    <property type="evidence" value="ECO:0007669"/>
    <property type="project" value="TreeGrafter"/>
</dbReference>
<evidence type="ECO:0000313" key="3">
    <source>
        <dbReference type="EMBL" id="PRW56603.1"/>
    </source>
</evidence>
<dbReference type="OrthoDB" id="548799at2759"/>
<comment type="similarity">
    <text evidence="1">Belongs to the TPPP family.</text>
</comment>
<feature type="region of interest" description="Disordered" evidence="2">
    <location>
        <begin position="492"/>
        <end position="517"/>
    </location>
</feature>
<keyword evidence="4" id="KW-1185">Reference proteome</keyword>
<evidence type="ECO:0000256" key="2">
    <source>
        <dbReference type="SAM" id="MobiDB-lite"/>
    </source>
</evidence>
<feature type="region of interest" description="Disordered" evidence="2">
    <location>
        <begin position="1"/>
        <end position="61"/>
    </location>
</feature>
<comment type="caution">
    <text evidence="3">The sequence shown here is derived from an EMBL/GenBank/DDBJ whole genome shotgun (WGS) entry which is preliminary data.</text>
</comment>
<dbReference type="InterPro" id="IPR011992">
    <property type="entry name" value="EF-hand-dom_pair"/>
</dbReference>
<organism evidence="3 4">
    <name type="scientific">Chlorella sorokiniana</name>
    <name type="common">Freshwater green alga</name>
    <dbReference type="NCBI Taxonomy" id="3076"/>
    <lineage>
        <taxon>Eukaryota</taxon>
        <taxon>Viridiplantae</taxon>
        <taxon>Chlorophyta</taxon>
        <taxon>core chlorophytes</taxon>
        <taxon>Trebouxiophyceae</taxon>
        <taxon>Chlorellales</taxon>
        <taxon>Chlorellaceae</taxon>
        <taxon>Chlorella clade</taxon>
        <taxon>Chlorella</taxon>
    </lineage>
</organism>
<dbReference type="SUPFAM" id="SSF47473">
    <property type="entry name" value="EF-hand"/>
    <property type="match status" value="2"/>
</dbReference>